<reference evidence="2" key="1">
    <citation type="submission" date="2009-10" db="EMBL/GenBank/DDBJ databases">
        <title>Diversity of trophic interactions inside an arsenic-rich microbial ecosystem.</title>
        <authorList>
            <person name="Bertin P.N."/>
            <person name="Heinrich-Salmeron A."/>
            <person name="Pelletier E."/>
            <person name="Goulhen-Chollet F."/>
            <person name="Arsene-Ploetze F."/>
            <person name="Gallien S."/>
            <person name="Calteau A."/>
            <person name="Vallenet D."/>
            <person name="Casiot C."/>
            <person name="Chane-Woon-Ming B."/>
            <person name="Giloteaux L."/>
            <person name="Barakat M."/>
            <person name="Bonnefoy V."/>
            <person name="Bruneel O."/>
            <person name="Chandler M."/>
            <person name="Cleiss J."/>
            <person name="Duran R."/>
            <person name="Elbaz-Poulichet F."/>
            <person name="Fonknechten N."/>
            <person name="Lauga B."/>
            <person name="Mornico D."/>
            <person name="Ortet P."/>
            <person name="Schaeffer C."/>
            <person name="Siguier P."/>
            <person name="Alexander Thil Smith A."/>
            <person name="Van Dorsselaer A."/>
            <person name="Weissenbach J."/>
            <person name="Medigue C."/>
            <person name="Le Paslier D."/>
        </authorList>
    </citation>
    <scope>NUCLEOTIDE SEQUENCE</scope>
</reference>
<protein>
    <submittedName>
        <fullName evidence="2">Uncharacterized protein</fullName>
    </submittedName>
</protein>
<proteinExistence type="predicted"/>
<evidence type="ECO:0000313" key="2">
    <source>
        <dbReference type="EMBL" id="CBH97896.1"/>
    </source>
</evidence>
<dbReference type="EMBL" id="CABM01000048">
    <property type="protein sequence ID" value="CBH97896.1"/>
    <property type="molecule type" value="Genomic_DNA"/>
</dbReference>
<sequence>MLVAGFGCRYHKSLVDLPRLKGWGGAQGQQVTAPKTKTGPHKKHPRDSKSQAEVRLGAVFRTCRLVDSGLKMVHGPNSNPKNRPPQHLAKYLTVLSV</sequence>
<feature type="region of interest" description="Disordered" evidence="1">
    <location>
        <begin position="21"/>
        <end position="52"/>
    </location>
</feature>
<organism evidence="2">
    <name type="scientific">mine drainage metagenome</name>
    <dbReference type="NCBI Taxonomy" id="410659"/>
    <lineage>
        <taxon>unclassified sequences</taxon>
        <taxon>metagenomes</taxon>
        <taxon>ecological metagenomes</taxon>
    </lineage>
</organism>
<dbReference type="AlphaFoldDB" id="E6PSI9"/>
<feature type="region of interest" description="Disordered" evidence="1">
    <location>
        <begin position="70"/>
        <end position="89"/>
    </location>
</feature>
<comment type="caution">
    <text evidence="2">The sequence shown here is derived from an EMBL/GenBank/DDBJ whole genome shotgun (WGS) entry which is preliminary data.</text>
</comment>
<gene>
    <name evidence="2" type="ORF">CARN2_3372</name>
</gene>
<accession>E6PSI9</accession>
<evidence type="ECO:0000256" key="1">
    <source>
        <dbReference type="SAM" id="MobiDB-lite"/>
    </source>
</evidence>
<name>E6PSI9_9ZZZZ</name>